<sequence>MSKAGLVSDALILAPAIWACSFLLRSRWHERAVARLVAQGADEPTIQLKREEARYYQDFARVMPNYMLAALTLGLAIRACLILAAFFAP</sequence>
<keyword evidence="1" id="KW-0812">Transmembrane</keyword>
<dbReference type="AlphaFoldDB" id="A0A640VNP0"/>
<keyword evidence="1" id="KW-1133">Transmembrane helix</keyword>
<feature type="transmembrane region" description="Helical" evidence="1">
    <location>
        <begin position="6"/>
        <end position="24"/>
    </location>
</feature>
<gene>
    <name evidence="2" type="ORF">So717_02280</name>
</gene>
<keyword evidence="3" id="KW-1185">Reference proteome</keyword>
<evidence type="ECO:0000313" key="2">
    <source>
        <dbReference type="EMBL" id="GFE48475.1"/>
    </source>
</evidence>
<dbReference type="Proteomes" id="UP000436522">
    <property type="component" value="Unassembled WGS sequence"/>
</dbReference>
<proteinExistence type="predicted"/>
<dbReference type="EMBL" id="BLIV01000001">
    <property type="protein sequence ID" value="GFE48475.1"/>
    <property type="molecule type" value="Genomic_DNA"/>
</dbReference>
<accession>A0A640VNP0</accession>
<evidence type="ECO:0000313" key="3">
    <source>
        <dbReference type="Proteomes" id="UP000436522"/>
    </source>
</evidence>
<comment type="caution">
    <text evidence="2">The sequence shown here is derived from an EMBL/GenBank/DDBJ whole genome shotgun (WGS) entry which is preliminary data.</text>
</comment>
<keyword evidence="1" id="KW-0472">Membrane</keyword>
<dbReference type="OrthoDB" id="9906175at2"/>
<organism evidence="2 3">
    <name type="scientific">Roseobacter cerasinus</name>
    <dbReference type="NCBI Taxonomy" id="2602289"/>
    <lineage>
        <taxon>Bacteria</taxon>
        <taxon>Pseudomonadati</taxon>
        <taxon>Pseudomonadota</taxon>
        <taxon>Alphaproteobacteria</taxon>
        <taxon>Rhodobacterales</taxon>
        <taxon>Roseobacteraceae</taxon>
        <taxon>Roseobacter</taxon>
    </lineage>
</organism>
<feature type="transmembrane region" description="Helical" evidence="1">
    <location>
        <begin position="66"/>
        <end position="88"/>
    </location>
</feature>
<dbReference type="RefSeq" id="WP_159974380.1">
    <property type="nucleotide sequence ID" value="NZ_BLIV01000001.1"/>
</dbReference>
<reference evidence="2 3" key="1">
    <citation type="submission" date="2019-12" db="EMBL/GenBank/DDBJ databases">
        <title>Roseobacter cerasinus sp. nov., isolated from seawater around aquaculture.</title>
        <authorList>
            <person name="Muramatsu S."/>
            <person name="Takabe Y."/>
            <person name="Mori K."/>
            <person name="Takaichi S."/>
            <person name="Hanada S."/>
        </authorList>
    </citation>
    <scope>NUCLEOTIDE SEQUENCE [LARGE SCALE GENOMIC DNA]</scope>
    <source>
        <strain evidence="2 3">AI77</strain>
    </source>
</reference>
<name>A0A640VNP0_9RHOB</name>
<protein>
    <submittedName>
        <fullName evidence="2">Uncharacterized protein</fullName>
    </submittedName>
</protein>
<evidence type="ECO:0000256" key="1">
    <source>
        <dbReference type="SAM" id="Phobius"/>
    </source>
</evidence>